<dbReference type="AlphaFoldDB" id="A0A967EXW5"/>
<organism evidence="1 2">
    <name type="scientific">Pelagibius litoralis</name>
    <dbReference type="NCBI Taxonomy" id="374515"/>
    <lineage>
        <taxon>Bacteria</taxon>
        <taxon>Pseudomonadati</taxon>
        <taxon>Pseudomonadota</taxon>
        <taxon>Alphaproteobacteria</taxon>
        <taxon>Rhodospirillales</taxon>
        <taxon>Rhodovibrionaceae</taxon>
        <taxon>Pelagibius</taxon>
    </lineage>
</organism>
<sequence length="113" mass="12472">MTQEELMQRNSIESEMGALANRLRTARQTLAKGTIVDLAPIEQDVRWLCSSIESLPGAQKRELHPRLVGLLEEINYLGENLRAGLGELAQLLGAAGERTRALSAYATQKMNKP</sequence>
<reference evidence="1" key="1">
    <citation type="submission" date="2020-03" db="EMBL/GenBank/DDBJ databases">
        <title>Genome of Pelagibius litoralis DSM 21314T.</title>
        <authorList>
            <person name="Wang G."/>
        </authorList>
    </citation>
    <scope>NUCLEOTIDE SEQUENCE</scope>
    <source>
        <strain evidence="1">DSM 21314</strain>
    </source>
</reference>
<comment type="caution">
    <text evidence="1">The sequence shown here is derived from an EMBL/GenBank/DDBJ whole genome shotgun (WGS) entry which is preliminary data.</text>
</comment>
<gene>
    <name evidence="1" type="ORF">HBA54_12635</name>
</gene>
<name>A0A967EXW5_9PROT</name>
<proteinExistence type="predicted"/>
<keyword evidence="2" id="KW-1185">Reference proteome</keyword>
<dbReference type="EMBL" id="JAAQPH010000009">
    <property type="protein sequence ID" value="NIA69439.1"/>
    <property type="molecule type" value="Genomic_DNA"/>
</dbReference>
<evidence type="ECO:0000313" key="1">
    <source>
        <dbReference type="EMBL" id="NIA69439.1"/>
    </source>
</evidence>
<accession>A0A967EXW5</accession>
<evidence type="ECO:0000313" key="2">
    <source>
        <dbReference type="Proteomes" id="UP000761264"/>
    </source>
</evidence>
<protein>
    <submittedName>
        <fullName evidence="1">Uncharacterized protein</fullName>
    </submittedName>
</protein>
<dbReference type="Proteomes" id="UP000761264">
    <property type="component" value="Unassembled WGS sequence"/>
</dbReference>
<dbReference type="RefSeq" id="WP_167225057.1">
    <property type="nucleotide sequence ID" value="NZ_JAAQPH010000009.1"/>
</dbReference>